<dbReference type="RefSeq" id="XP_031937078.1">
    <property type="nucleotide sequence ID" value="XM_032080259.1"/>
</dbReference>
<evidence type="ECO:0000313" key="2">
    <source>
        <dbReference type="Proteomes" id="UP000325579"/>
    </source>
</evidence>
<dbReference type="OrthoDB" id="3863715at2759"/>
<dbReference type="AlphaFoldDB" id="A0A5N7D0L8"/>
<evidence type="ECO:0000313" key="1">
    <source>
        <dbReference type="EMBL" id="KAE8399759.1"/>
    </source>
</evidence>
<gene>
    <name evidence="1" type="ORF">BDV37DRAFT_225964</name>
</gene>
<evidence type="ECO:0008006" key="3">
    <source>
        <dbReference type="Google" id="ProtNLM"/>
    </source>
</evidence>
<reference evidence="1 2" key="1">
    <citation type="submission" date="2019-04" db="EMBL/GenBank/DDBJ databases">
        <authorList>
            <consortium name="DOE Joint Genome Institute"/>
            <person name="Mondo S."/>
            <person name="Kjaerbolling I."/>
            <person name="Vesth T."/>
            <person name="Frisvad J.C."/>
            <person name="Nybo J.L."/>
            <person name="Theobald S."/>
            <person name="Kildgaard S."/>
            <person name="Isbrandt T."/>
            <person name="Kuo A."/>
            <person name="Sato A."/>
            <person name="Lyhne E.K."/>
            <person name="Kogle M.E."/>
            <person name="Wiebenga A."/>
            <person name="Kun R.S."/>
            <person name="Lubbers R.J."/>
            <person name="Makela M.R."/>
            <person name="Barry K."/>
            <person name="Chovatia M."/>
            <person name="Clum A."/>
            <person name="Daum C."/>
            <person name="Haridas S."/>
            <person name="He G."/>
            <person name="LaButti K."/>
            <person name="Lipzen A."/>
            <person name="Riley R."/>
            <person name="Salamov A."/>
            <person name="Simmons B.A."/>
            <person name="Magnuson J.K."/>
            <person name="Henrissat B."/>
            <person name="Mortensen U.H."/>
            <person name="Larsen T.O."/>
            <person name="Devries R.P."/>
            <person name="Grigoriev I.V."/>
            <person name="Machida M."/>
            <person name="Baker S.E."/>
            <person name="Andersen M.R."/>
            <person name="Cantor M.N."/>
            <person name="Hua S.X."/>
        </authorList>
    </citation>
    <scope>NUCLEOTIDE SEQUENCE [LARGE SCALE GENOMIC DNA]</scope>
    <source>
        <strain evidence="1 2">CBS 119388</strain>
    </source>
</reference>
<keyword evidence="2" id="KW-1185">Reference proteome</keyword>
<organism evidence="1 2">
    <name type="scientific">Aspergillus pseudonomiae</name>
    <dbReference type="NCBI Taxonomy" id="1506151"/>
    <lineage>
        <taxon>Eukaryota</taxon>
        <taxon>Fungi</taxon>
        <taxon>Dikarya</taxon>
        <taxon>Ascomycota</taxon>
        <taxon>Pezizomycotina</taxon>
        <taxon>Eurotiomycetes</taxon>
        <taxon>Eurotiomycetidae</taxon>
        <taxon>Eurotiales</taxon>
        <taxon>Aspergillaceae</taxon>
        <taxon>Aspergillus</taxon>
        <taxon>Aspergillus subgen. Circumdati</taxon>
    </lineage>
</organism>
<sequence length="190" mass="21097">MSYSPDPPACKGCGIMGAHRTLRCPQRPCSYCREYGHIIDDCPSCPVCDLCHRKGHEHSCIRRKVFHYEIPGTALRKRGSSGSSQQPCKQQTISFTSRHILPVPQSQATGANGANPESYLITPEITFPTLRQTISTIIDYLVKQADVNLRHIPYKHVIGTVGTEELVDVLLNGICPEITNLEGQIIITER</sequence>
<dbReference type="GeneID" id="43664950"/>
<protein>
    <recommendedName>
        <fullName evidence="3">CCHC-type domain-containing protein</fullName>
    </recommendedName>
</protein>
<dbReference type="EMBL" id="ML736827">
    <property type="protein sequence ID" value="KAE8399759.1"/>
    <property type="molecule type" value="Genomic_DNA"/>
</dbReference>
<name>A0A5N7D0L8_9EURO</name>
<dbReference type="Proteomes" id="UP000325579">
    <property type="component" value="Unassembled WGS sequence"/>
</dbReference>
<proteinExistence type="predicted"/>
<accession>A0A5N7D0L8</accession>